<protein>
    <submittedName>
        <fullName evidence="2">Uncharacterized protein</fullName>
    </submittedName>
</protein>
<proteinExistence type="predicted"/>
<dbReference type="Proteomes" id="UP001341840">
    <property type="component" value="Unassembled WGS sequence"/>
</dbReference>
<keyword evidence="3" id="KW-1185">Reference proteome</keyword>
<feature type="region of interest" description="Disordered" evidence="1">
    <location>
        <begin position="31"/>
        <end position="50"/>
    </location>
</feature>
<evidence type="ECO:0000256" key="1">
    <source>
        <dbReference type="SAM" id="MobiDB-lite"/>
    </source>
</evidence>
<evidence type="ECO:0000313" key="3">
    <source>
        <dbReference type="Proteomes" id="UP001341840"/>
    </source>
</evidence>
<name>A0ABU6TA94_9FABA</name>
<evidence type="ECO:0000313" key="2">
    <source>
        <dbReference type="EMBL" id="MED6144833.1"/>
    </source>
</evidence>
<feature type="compositionally biased region" description="Gly residues" evidence="1">
    <location>
        <begin position="31"/>
        <end position="43"/>
    </location>
</feature>
<dbReference type="EMBL" id="JASCZI010090680">
    <property type="protein sequence ID" value="MED6144833.1"/>
    <property type="molecule type" value="Genomic_DNA"/>
</dbReference>
<organism evidence="2 3">
    <name type="scientific">Stylosanthes scabra</name>
    <dbReference type="NCBI Taxonomy" id="79078"/>
    <lineage>
        <taxon>Eukaryota</taxon>
        <taxon>Viridiplantae</taxon>
        <taxon>Streptophyta</taxon>
        <taxon>Embryophyta</taxon>
        <taxon>Tracheophyta</taxon>
        <taxon>Spermatophyta</taxon>
        <taxon>Magnoliopsida</taxon>
        <taxon>eudicotyledons</taxon>
        <taxon>Gunneridae</taxon>
        <taxon>Pentapetalae</taxon>
        <taxon>rosids</taxon>
        <taxon>fabids</taxon>
        <taxon>Fabales</taxon>
        <taxon>Fabaceae</taxon>
        <taxon>Papilionoideae</taxon>
        <taxon>50 kb inversion clade</taxon>
        <taxon>dalbergioids sensu lato</taxon>
        <taxon>Dalbergieae</taxon>
        <taxon>Pterocarpus clade</taxon>
        <taxon>Stylosanthes</taxon>
    </lineage>
</organism>
<sequence>MTERTTVTGGEPEKMETAAGWETMSMVASGEGGEAAAGKGGTGKRTEAEHQFPQCTPVAVLERTIHSADME</sequence>
<reference evidence="2 3" key="1">
    <citation type="journal article" date="2023" name="Plants (Basel)">
        <title>Bridging the Gap: Combining Genomics and Transcriptomics Approaches to Understand Stylosanthes scabra, an Orphan Legume from the Brazilian Caatinga.</title>
        <authorList>
            <person name="Ferreira-Neto J.R.C."/>
            <person name="da Silva M.D."/>
            <person name="Binneck E."/>
            <person name="de Melo N.F."/>
            <person name="da Silva R.H."/>
            <person name="de Melo A.L.T.M."/>
            <person name="Pandolfi V."/>
            <person name="Bustamante F.O."/>
            <person name="Brasileiro-Vidal A.C."/>
            <person name="Benko-Iseppon A.M."/>
        </authorList>
    </citation>
    <scope>NUCLEOTIDE SEQUENCE [LARGE SCALE GENOMIC DNA]</scope>
    <source>
        <tissue evidence="2">Leaves</tissue>
    </source>
</reference>
<accession>A0ABU6TA94</accession>
<comment type="caution">
    <text evidence="2">The sequence shown here is derived from an EMBL/GenBank/DDBJ whole genome shotgun (WGS) entry which is preliminary data.</text>
</comment>
<gene>
    <name evidence="2" type="ORF">PIB30_019265</name>
</gene>